<dbReference type="RefSeq" id="WP_218842343.1">
    <property type="nucleotide sequence ID" value="NZ_BAAAPP010000009.1"/>
</dbReference>
<evidence type="ECO:0000313" key="3">
    <source>
        <dbReference type="EMBL" id="NYI09788.1"/>
    </source>
</evidence>
<reference evidence="3 4" key="1">
    <citation type="submission" date="2020-07" db="EMBL/GenBank/DDBJ databases">
        <title>Sequencing the genomes of 1000 actinobacteria strains.</title>
        <authorList>
            <person name="Klenk H.-P."/>
        </authorList>
    </citation>
    <scope>NUCLEOTIDE SEQUENCE [LARGE SCALE GENOMIC DNA]</scope>
    <source>
        <strain evidence="3 4">DSM 18248</strain>
    </source>
</reference>
<dbReference type="PANTHER" id="PTHR43569">
    <property type="entry name" value="AMIDOHYDROLASE"/>
    <property type="match status" value="1"/>
</dbReference>
<organism evidence="3 4">
    <name type="scientific">Nocardioides marinus</name>
    <dbReference type="NCBI Taxonomy" id="374514"/>
    <lineage>
        <taxon>Bacteria</taxon>
        <taxon>Bacillati</taxon>
        <taxon>Actinomycetota</taxon>
        <taxon>Actinomycetes</taxon>
        <taxon>Propionibacteriales</taxon>
        <taxon>Nocardioidaceae</taxon>
        <taxon>Nocardioides</taxon>
    </lineage>
</organism>
<evidence type="ECO:0000313" key="4">
    <source>
        <dbReference type="Proteomes" id="UP000537326"/>
    </source>
</evidence>
<dbReference type="InterPro" id="IPR006680">
    <property type="entry name" value="Amidohydro-rel"/>
</dbReference>
<accession>A0A7Z0C295</accession>
<comment type="caution">
    <text evidence="3">The sequence shown here is derived from an EMBL/GenBank/DDBJ whole genome shotgun (WGS) entry which is preliminary data.</text>
</comment>
<evidence type="ECO:0000259" key="2">
    <source>
        <dbReference type="Pfam" id="PF04909"/>
    </source>
</evidence>
<dbReference type="AlphaFoldDB" id="A0A7Z0C295"/>
<dbReference type="InterPro" id="IPR052350">
    <property type="entry name" value="Metallo-dep_Lactonases"/>
</dbReference>
<name>A0A7Z0C295_9ACTN</name>
<dbReference type="GO" id="GO:0016787">
    <property type="term" value="F:hydrolase activity"/>
    <property type="evidence" value="ECO:0007669"/>
    <property type="project" value="UniProtKB-KW"/>
</dbReference>
<dbReference type="InterPro" id="IPR032466">
    <property type="entry name" value="Metal_Hydrolase"/>
</dbReference>
<dbReference type="PANTHER" id="PTHR43569:SF1">
    <property type="entry name" value="BLL3371 PROTEIN"/>
    <property type="match status" value="1"/>
</dbReference>
<sequence length="359" mass="39399">MTTSLHGVVPAIIDTHIHQWDPFATPREASRLAPLYRRAPRLFERLLPVLLPRPKRELVLTAQHVARPYLPEDYARDTAETLEAVGVPVEAAVHVQAGWHGPDQSAETAWLETLPFGASGRPVLAAVVGNADPRDPGCGDLLDAHLRASERFRGVRFMTTWHPDRGVLDWIDEPGVMTSPAFLRGFAAIAERGLTFDAYVYSHQVPEVVTLAQEYPDTTIVLDHYAPPVGVCGPMGRSTARSDGERRDLLARWRDDIAQLAGSCPNVVAKHSGLAFPTLGHRERGLTRQQLAERVAPLVEHTTEVFGPDRLLFGSNFPMDKSVTAYGVVVGALADLLAGGGPDLLRKVFRDNARAVYRL</sequence>
<comment type="similarity">
    <text evidence="1">Belongs to the metallo-dependent hydrolases superfamily.</text>
</comment>
<keyword evidence="3" id="KW-0378">Hydrolase</keyword>
<feature type="domain" description="Amidohydrolase-related" evidence="2">
    <location>
        <begin position="13"/>
        <end position="359"/>
    </location>
</feature>
<proteinExistence type="inferred from homology"/>
<keyword evidence="4" id="KW-1185">Reference proteome</keyword>
<protein>
    <submittedName>
        <fullName evidence="3">Putative TIM-barrel fold metal-dependent hydrolase</fullName>
    </submittedName>
</protein>
<dbReference type="SUPFAM" id="SSF51556">
    <property type="entry name" value="Metallo-dependent hydrolases"/>
    <property type="match status" value="1"/>
</dbReference>
<gene>
    <name evidence="3" type="ORF">BKA05_001303</name>
</gene>
<evidence type="ECO:0000256" key="1">
    <source>
        <dbReference type="ARBA" id="ARBA00038310"/>
    </source>
</evidence>
<dbReference type="Gene3D" id="3.20.20.140">
    <property type="entry name" value="Metal-dependent hydrolases"/>
    <property type="match status" value="1"/>
</dbReference>
<dbReference type="Pfam" id="PF04909">
    <property type="entry name" value="Amidohydro_2"/>
    <property type="match status" value="1"/>
</dbReference>
<dbReference type="EMBL" id="JACBZI010000001">
    <property type="protein sequence ID" value="NYI09788.1"/>
    <property type="molecule type" value="Genomic_DNA"/>
</dbReference>
<dbReference type="Proteomes" id="UP000537326">
    <property type="component" value="Unassembled WGS sequence"/>
</dbReference>